<dbReference type="Proteomes" id="UP000011996">
    <property type="component" value="Unassembled WGS sequence"/>
</dbReference>
<accession>M5S2A0</accession>
<organism evidence="2 3">
    <name type="scientific">Rhodopirellula europaea SH398</name>
    <dbReference type="NCBI Taxonomy" id="1263868"/>
    <lineage>
        <taxon>Bacteria</taxon>
        <taxon>Pseudomonadati</taxon>
        <taxon>Planctomycetota</taxon>
        <taxon>Planctomycetia</taxon>
        <taxon>Pirellulales</taxon>
        <taxon>Pirellulaceae</taxon>
        <taxon>Rhodopirellula</taxon>
    </lineage>
</organism>
<proteinExistence type="predicted"/>
<keyword evidence="1" id="KW-1133">Transmembrane helix</keyword>
<evidence type="ECO:0000313" key="3">
    <source>
        <dbReference type="Proteomes" id="UP000011996"/>
    </source>
</evidence>
<evidence type="ECO:0000313" key="2">
    <source>
        <dbReference type="EMBL" id="EMI25748.1"/>
    </source>
</evidence>
<evidence type="ECO:0000256" key="1">
    <source>
        <dbReference type="SAM" id="Phobius"/>
    </source>
</evidence>
<protein>
    <submittedName>
        <fullName evidence="2">Putative membrane protein</fullName>
    </submittedName>
</protein>
<reference evidence="2 3" key="1">
    <citation type="journal article" date="2013" name="Mar. Genomics">
        <title>Expression of sulfatases in Rhodopirellula baltica and the diversity of sulfatases in the genus Rhodopirellula.</title>
        <authorList>
            <person name="Wegner C.E."/>
            <person name="Richter-Heitmann T."/>
            <person name="Klindworth A."/>
            <person name="Klockow C."/>
            <person name="Richter M."/>
            <person name="Achstetter T."/>
            <person name="Glockner F.O."/>
            <person name="Harder J."/>
        </authorList>
    </citation>
    <scope>NUCLEOTIDE SEQUENCE [LARGE SCALE GENOMIC DNA]</scope>
    <source>
        <strain evidence="2 3">SH398</strain>
    </source>
</reference>
<dbReference type="AlphaFoldDB" id="M5S2A0"/>
<dbReference type="EMBL" id="ANOF01000117">
    <property type="protein sequence ID" value="EMI25748.1"/>
    <property type="molecule type" value="Genomic_DNA"/>
</dbReference>
<feature type="transmembrane region" description="Helical" evidence="1">
    <location>
        <begin position="12"/>
        <end position="32"/>
    </location>
</feature>
<dbReference type="STRING" id="1263868.RESH_03664"/>
<name>M5S2A0_9BACT</name>
<sequence>MRLMRMKSGNRLLGVGIGMFVLGLLLLLMHAWQRQRLGNARDSVRDRIDVLEAFVAQADSNTMTAQEIYHLGSQLDSVSSDLLAVERESDSPWSALNVSFMSYIACSLIGSVLMIVGSLRLRRSRKPTVTGPQDD</sequence>
<dbReference type="PATRIC" id="fig|1263868.3.peg.3953"/>
<keyword evidence="1" id="KW-0812">Transmembrane</keyword>
<comment type="caution">
    <text evidence="2">The sequence shown here is derived from an EMBL/GenBank/DDBJ whole genome shotgun (WGS) entry which is preliminary data.</text>
</comment>
<gene>
    <name evidence="2" type="ORF">RESH_03664</name>
</gene>
<keyword evidence="1" id="KW-0472">Membrane</keyword>
<feature type="transmembrane region" description="Helical" evidence="1">
    <location>
        <begin position="100"/>
        <end position="119"/>
    </location>
</feature>